<protein>
    <submittedName>
        <fullName evidence="1">Uncharacterized protein</fullName>
    </submittedName>
</protein>
<dbReference type="AlphaFoldDB" id="A0A363NY90"/>
<dbReference type="EMBL" id="QCXX01000001">
    <property type="protein sequence ID" value="PUV25678.1"/>
    <property type="molecule type" value="Genomic_DNA"/>
</dbReference>
<proteinExistence type="predicted"/>
<name>A0A363NY90_9SPHI</name>
<dbReference type="OrthoDB" id="982075at2"/>
<dbReference type="Proteomes" id="UP000250831">
    <property type="component" value="Unassembled WGS sequence"/>
</dbReference>
<organism evidence="1 2">
    <name type="scientific">Sphingobacterium athyrii</name>
    <dbReference type="NCBI Taxonomy" id="2152717"/>
    <lineage>
        <taxon>Bacteria</taxon>
        <taxon>Pseudomonadati</taxon>
        <taxon>Bacteroidota</taxon>
        <taxon>Sphingobacteriia</taxon>
        <taxon>Sphingobacteriales</taxon>
        <taxon>Sphingobacteriaceae</taxon>
        <taxon>Sphingobacterium</taxon>
    </lineage>
</organism>
<accession>A0A363NY90</accession>
<keyword evidence="2" id="KW-1185">Reference proteome</keyword>
<gene>
    <name evidence="1" type="ORF">DCO56_01445</name>
</gene>
<evidence type="ECO:0000313" key="1">
    <source>
        <dbReference type="EMBL" id="PUV25678.1"/>
    </source>
</evidence>
<comment type="caution">
    <text evidence="1">The sequence shown here is derived from an EMBL/GenBank/DDBJ whole genome shotgun (WGS) entry which is preliminary data.</text>
</comment>
<evidence type="ECO:0000313" key="2">
    <source>
        <dbReference type="Proteomes" id="UP000250831"/>
    </source>
</evidence>
<sequence length="89" mass="10067">MMVGELIAKEEIPQFKFIPASEDKSATFMDKLKGALRLGNEFKSKTEIAFQTDSGPKRIETTVWSLTDRYIQIKSGVLIPLRSIIAIDY</sequence>
<reference evidence="1 2" key="1">
    <citation type="submission" date="2018-04" db="EMBL/GenBank/DDBJ databases">
        <title>Sphingobacterium sp. M46 Genome.</title>
        <authorList>
            <person name="Cheng J."/>
            <person name="Li Y."/>
        </authorList>
    </citation>
    <scope>NUCLEOTIDE SEQUENCE [LARGE SCALE GENOMIC DNA]</scope>
    <source>
        <strain evidence="1 2">M46</strain>
    </source>
</reference>